<comment type="subcellular location">
    <subcellularLocation>
        <location evidence="1">Membrane</location>
        <topology evidence="1">Multi-pass membrane protein</topology>
    </subcellularLocation>
</comment>
<keyword evidence="5 11" id="KW-1133">Transmembrane helix</keyword>
<organism evidence="13 14">
    <name type="scientific">Marine Group III euryarchaeote CG-Epi2</name>
    <dbReference type="NCBI Taxonomy" id="1888996"/>
    <lineage>
        <taxon>Archaea</taxon>
        <taxon>Methanobacteriati</taxon>
        <taxon>Thermoplasmatota</taxon>
        <taxon>Thermoplasmata</taxon>
        <taxon>Candidatus Thermoprofundales</taxon>
    </lineage>
</organism>
<keyword evidence="8" id="KW-0443">Lipid metabolism</keyword>
<evidence type="ECO:0000259" key="12">
    <source>
        <dbReference type="Pfam" id="PF00487"/>
    </source>
</evidence>
<evidence type="ECO:0000256" key="7">
    <source>
        <dbReference type="ARBA" id="ARBA00023004"/>
    </source>
</evidence>
<dbReference type="GO" id="GO:0016020">
    <property type="term" value="C:membrane"/>
    <property type="evidence" value="ECO:0007669"/>
    <property type="project" value="UniProtKB-SubCell"/>
</dbReference>
<keyword evidence="2" id="KW-0444">Lipid biosynthesis</keyword>
<feature type="transmembrane region" description="Helical" evidence="11">
    <location>
        <begin position="155"/>
        <end position="176"/>
    </location>
</feature>
<feature type="transmembrane region" description="Helical" evidence="11">
    <location>
        <begin position="14"/>
        <end position="35"/>
    </location>
</feature>
<evidence type="ECO:0000256" key="6">
    <source>
        <dbReference type="ARBA" id="ARBA00023002"/>
    </source>
</evidence>
<keyword evidence="4" id="KW-0276">Fatty acid metabolism</keyword>
<comment type="caution">
    <text evidence="13">The sequence shown here is derived from an EMBL/GenBank/DDBJ whole genome shotgun (WGS) entry which is preliminary data.</text>
</comment>
<dbReference type="GO" id="GO:0016717">
    <property type="term" value="F:oxidoreductase activity, acting on paired donors, with oxidation of a pair of donors resulting in the reduction of molecular oxygen to two molecules of water"/>
    <property type="evidence" value="ECO:0007669"/>
    <property type="project" value="InterPro"/>
</dbReference>
<gene>
    <name evidence="13" type="ORF">BET99_05355</name>
</gene>
<dbReference type="Proteomes" id="UP000183615">
    <property type="component" value="Unassembled WGS sequence"/>
</dbReference>
<keyword evidence="6" id="KW-0560">Oxidoreductase</keyword>
<evidence type="ECO:0000256" key="3">
    <source>
        <dbReference type="ARBA" id="ARBA00022692"/>
    </source>
</evidence>
<name>A0A1J5U0E3_9ARCH</name>
<feature type="domain" description="Fatty acid desaturase" evidence="12">
    <location>
        <begin position="43"/>
        <end position="264"/>
    </location>
</feature>
<evidence type="ECO:0000256" key="4">
    <source>
        <dbReference type="ARBA" id="ARBA00022832"/>
    </source>
</evidence>
<keyword evidence="10" id="KW-0275">Fatty acid biosynthesis</keyword>
<keyword evidence="9 11" id="KW-0472">Membrane</keyword>
<evidence type="ECO:0000256" key="8">
    <source>
        <dbReference type="ARBA" id="ARBA00023098"/>
    </source>
</evidence>
<feature type="transmembrane region" description="Helical" evidence="11">
    <location>
        <begin position="74"/>
        <end position="96"/>
    </location>
</feature>
<dbReference type="PANTHER" id="PTHR11351">
    <property type="entry name" value="ACYL-COA DESATURASE"/>
    <property type="match status" value="1"/>
</dbReference>
<dbReference type="PANTHER" id="PTHR11351:SF31">
    <property type="entry name" value="DESATURASE 1, ISOFORM A-RELATED"/>
    <property type="match status" value="1"/>
</dbReference>
<sequence>MLEAYENRLPGENISLMVSLPFISVHIGALAALFIMPTNFALFMMVAIYFIRMFAITAGFHRYFSHRSFKTSRIFQFILAYLATCSAQMGPIWWASHHRHHHKYTDKIEDPHPPNLKGFVWAHVGWIMSPANVPTKTEYVKDLMKYPELRYLDKYHYAAPLSLVIFLYSLGEYLKINYVSYGTNGTELVVWGFFVSTVLLYHATFMVNSVCHVFGYRSYDTKDGSVNNLLVAILTLGEGWHNNHHAFPNSERQGHRWYQIDISHYILWFLSLLGIVWKIRQVPEDSIKERLYGA</sequence>
<accession>A0A1J5U0E3</accession>
<evidence type="ECO:0000256" key="10">
    <source>
        <dbReference type="ARBA" id="ARBA00023160"/>
    </source>
</evidence>
<dbReference type="AlphaFoldDB" id="A0A1J5U0E3"/>
<evidence type="ECO:0000256" key="11">
    <source>
        <dbReference type="SAM" id="Phobius"/>
    </source>
</evidence>
<dbReference type="EMBL" id="MIYZ01000027">
    <property type="protein sequence ID" value="OIR21984.1"/>
    <property type="molecule type" value="Genomic_DNA"/>
</dbReference>
<reference evidence="13 14" key="1">
    <citation type="submission" date="2016-08" db="EMBL/GenBank/DDBJ databases">
        <title>New Insights into Marine Group III Euryarchaeota, from dark to light.</title>
        <authorList>
            <person name="Haro-Moreno J.M."/>
            <person name="Rodriguez-Valera F."/>
            <person name="Lopez-Garcia P."/>
            <person name="Moreira D."/>
            <person name="Martin-Cuadrado A.B."/>
        </authorList>
    </citation>
    <scope>NUCLEOTIDE SEQUENCE [LARGE SCALE GENOMIC DNA]</scope>
    <source>
        <strain evidence="13">CG-Epi2</strain>
    </source>
</reference>
<keyword evidence="3 11" id="KW-0812">Transmembrane</keyword>
<feature type="transmembrane region" description="Helical" evidence="11">
    <location>
        <begin position="262"/>
        <end position="280"/>
    </location>
</feature>
<evidence type="ECO:0000256" key="9">
    <source>
        <dbReference type="ARBA" id="ARBA00023136"/>
    </source>
</evidence>
<dbReference type="CDD" id="cd03505">
    <property type="entry name" value="Delta9-FADS-like"/>
    <property type="match status" value="1"/>
</dbReference>
<evidence type="ECO:0000313" key="13">
    <source>
        <dbReference type="EMBL" id="OIR21984.1"/>
    </source>
</evidence>
<evidence type="ECO:0000256" key="1">
    <source>
        <dbReference type="ARBA" id="ARBA00004141"/>
    </source>
</evidence>
<protein>
    <recommendedName>
        <fullName evidence="12">Fatty acid desaturase domain-containing protein</fullName>
    </recommendedName>
</protein>
<dbReference type="InterPro" id="IPR005804">
    <property type="entry name" value="FA_desaturase_dom"/>
</dbReference>
<feature type="transmembrane region" description="Helical" evidence="11">
    <location>
        <begin position="41"/>
        <end position="62"/>
    </location>
</feature>
<proteinExistence type="predicted"/>
<dbReference type="GO" id="GO:0006633">
    <property type="term" value="P:fatty acid biosynthetic process"/>
    <property type="evidence" value="ECO:0007669"/>
    <property type="project" value="UniProtKB-KW"/>
</dbReference>
<evidence type="ECO:0000256" key="2">
    <source>
        <dbReference type="ARBA" id="ARBA00022516"/>
    </source>
</evidence>
<feature type="transmembrane region" description="Helical" evidence="11">
    <location>
        <begin position="188"/>
        <end position="214"/>
    </location>
</feature>
<evidence type="ECO:0000256" key="5">
    <source>
        <dbReference type="ARBA" id="ARBA00022989"/>
    </source>
</evidence>
<dbReference type="Pfam" id="PF00487">
    <property type="entry name" value="FA_desaturase"/>
    <property type="match status" value="1"/>
</dbReference>
<evidence type="ECO:0000313" key="14">
    <source>
        <dbReference type="Proteomes" id="UP000183615"/>
    </source>
</evidence>
<keyword evidence="7" id="KW-0408">Iron</keyword>
<dbReference type="PRINTS" id="PR00075">
    <property type="entry name" value="FACDDSATRASE"/>
</dbReference>
<dbReference type="InterPro" id="IPR015876">
    <property type="entry name" value="Acyl-CoA_DS"/>
</dbReference>